<reference evidence="10" key="1">
    <citation type="submission" date="2019-05" db="EMBL/GenBank/DDBJ databases">
        <title>Complete genome sequencing of Dialister sp. strain 5BBH33.</title>
        <authorList>
            <person name="Sakamoto M."/>
            <person name="Murakami T."/>
            <person name="Mori H."/>
        </authorList>
    </citation>
    <scope>NUCLEOTIDE SEQUENCE [LARGE SCALE GENOMIC DNA]</scope>
    <source>
        <strain evidence="10">5BBH33</strain>
    </source>
</reference>
<evidence type="ECO:0000256" key="5">
    <source>
        <dbReference type="ARBA" id="ARBA00022692"/>
    </source>
</evidence>
<evidence type="ECO:0000313" key="10">
    <source>
        <dbReference type="Proteomes" id="UP000320585"/>
    </source>
</evidence>
<dbReference type="AlphaFoldDB" id="A0A8D5A3L3"/>
<evidence type="ECO:0000256" key="3">
    <source>
        <dbReference type="ARBA" id="ARBA00022448"/>
    </source>
</evidence>
<comment type="subcellular location">
    <subcellularLocation>
        <location evidence="1 8">Cell membrane</location>
        <topology evidence="1 8">Multi-pass membrane protein</topology>
    </subcellularLocation>
</comment>
<feature type="transmembrane region" description="Helical" evidence="8">
    <location>
        <begin position="45"/>
        <end position="62"/>
    </location>
</feature>
<name>A0A8D5A3L3_9FIRM</name>
<keyword evidence="10" id="KW-1185">Reference proteome</keyword>
<dbReference type="Proteomes" id="UP000320585">
    <property type="component" value="Chromosome"/>
</dbReference>
<feature type="transmembrane region" description="Helical" evidence="8">
    <location>
        <begin position="98"/>
        <end position="117"/>
    </location>
</feature>
<evidence type="ECO:0000256" key="6">
    <source>
        <dbReference type="ARBA" id="ARBA00022989"/>
    </source>
</evidence>
<keyword evidence="4 8" id="KW-1003">Cell membrane</keyword>
<dbReference type="InterPro" id="IPR002781">
    <property type="entry name" value="TM_pro_TauE-like"/>
</dbReference>
<keyword evidence="5 8" id="KW-0812">Transmembrane</keyword>
<keyword evidence="7 8" id="KW-0472">Membrane</keyword>
<feature type="transmembrane region" description="Helical" evidence="8">
    <location>
        <begin position="129"/>
        <end position="159"/>
    </location>
</feature>
<feature type="transmembrane region" description="Helical" evidence="8">
    <location>
        <begin position="9"/>
        <end position="33"/>
    </location>
</feature>
<organism evidence="9 10">
    <name type="scientific">Dialister hominis</name>
    <dbReference type="NCBI Taxonomy" id="2582419"/>
    <lineage>
        <taxon>Bacteria</taxon>
        <taxon>Bacillati</taxon>
        <taxon>Bacillota</taxon>
        <taxon>Negativicutes</taxon>
        <taxon>Veillonellales</taxon>
        <taxon>Veillonellaceae</taxon>
        <taxon>Dialister</taxon>
    </lineage>
</organism>
<proteinExistence type="inferred from homology"/>
<feature type="transmembrane region" description="Helical" evidence="8">
    <location>
        <begin position="194"/>
        <end position="211"/>
    </location>
</feature>
<evidence type="ECO:0000256" key="8">
    <source>
        <dbReference type="RuleBase" id="RU363041"/>
    </source>
</evidence>
<feature type="transmembrane region" description="Helical" evidence="8">
    <location>
        <begin position="74"/>
        <end position="92"/>
    </location>
</feature>
<protein>
    <recommendedName>
        <fullName evidence="8">Probable membrane transporter protein</fullName>
    </recommendedName>
</protein>
<evidence type="ECO:0000313" key="9">
    <source>
        <dbReference type="EMBL" id="BBK25851.1"/>
    </source>
</evidence>
<evidence type="ECO:0000256" key="7">
    <source>
        <dbReference type="ARBA" id="ARBA00023136"/>
    </source>
</evidence>
<dbReference type="Pfam" id="PF01925">
    <property type="entry name" value="TauE"/>
    <property type="match status" value="1"/>
</dbReference>
<feature type="transmembrane region" description="Helical" evidence="8">
    <location>
        <begin position="165"/>
        <end position="182"/>
    </location>
</feature>
<dbReference type="EMBL" id="AP019697">
    <property type="protein sequence ID" value="BBK25851.1"/>
    <property type="molecule type" value="Genomic_DNA"/>
</dbReference>
<accession>A0A8D5A3L3</accession>
<sequence length="241" mass="26494">MLPEFVKLALFMAAVFISNIIQALTGFAGVMLSIPPTILLYGPDMAKAVINVICWLVCVLLMVQNRKYINPKELFRIVAFMLVGMAIGIHLYNVVNQAILVPLYGGIIVAVALKNLFMKQSNSSLPAWIAIPVLLGAGIIHGMFASGGALLVVYLVATFRDKDSFRANVASVWSILNLVLMFNDYSKGLYNAQFLQLLALGVIPLVFAIWLGNKIHDMINQKMFNRLTYCLLLAAGSMILI</sequence>
<evidence type="ECO:0000256" key="4">
    <source>
        <dbReference type="ARBA" id="ARBA00022475"/>
    </source>
</evidence>
<dbReference type="GO" id="GO:0005886">
    <property type="term" value="C:plasma membrane"/>
    <property type="evidence" value="ECO:0007669"/>
    <property type="project" value="UniProtKB-SubCell"/>
</dbReference>
<evidence type="ECO:0000256" key="1">
    <source>
        <dbReference type="ARBA" id="ARBA00004651"/>
    </source>
</evidence>
<dbReference type="KEGG" id="dho:Dia5BBH33_17860"/>
<dbReference type="PANTHER" id="PTHR30269">
    <property type="entry name" value="TRANSMEMBRANE PROTEIN YFCA"/>
    <property type="match status" value="1"/>
</dbReference>
<comment type="similarity">
    <text evidence="2 8">Belongs to the 4-toluene sulfonate uptake permease (TSUP) (TC 2.A.102) family.</text>
</comment>
<dbReference type="InterPro" id="IPR052017">
    <property type="entry name" value="TSUP"/>
</dbReference>
<evidence type="ECO:0000256" key="2">
    <source>
        <dbReference type="ARBA" id="ARBA00009142"/>
    </source>
</evidence>
<keyword evidence="3" id="KW-0813">Transport</keyword>
<feature type="transmembrane region" description="Helical" evidence="8">
    <location>
        <begin position="223"/>
        <end position="240"/>
    </location>
</feature>
<gene>
    <name evidence="9" type="ORF">Dia5BBH33_17860</name>
</gene>
<keyword evidence="6 8" id="KW-1133">Transmembrane helix</keyword>
<dbReference type="PANTHER" id="PTHR30269:SF37">
    <property type="entry name" value="MEMBRANE TRANSPORTER PROTEIN"/>
    <property type="match status" value="1"/>
</dbReference>